<reference evidence="1 2" key="1">
    <citation type="submission" date="2016-11" db="EMBL/GenBank/DDBJ databases">
        <authorList>
            <person name="Jaros S."/>
            <person name="Januszkiewicz K."/>
            <person name="Wedrychowicz H."/>
        </authorList>
    </citation>
    <scope>NUCLEOTIDE SEQUENCE [LARGE SCALE GENOMIC DNA]</scope>
    <source>
        <strain evidence="1 2">DSM 18119</strain>
    </source>
</reference>
<sequence>MANKQYISIIRLFNYCDISTGNDFYLSRVRKQLQAEFGIAQGGFIEVDGYTYTRQDVFEEIEHPDFPGRLSFHKQIWSVPELLQLLENNTYNAATIRDGFRPFWNNGEFDKFLSPYIVGPFNYVSRTLLAGGDLAEMGELLRIEELLQAPEREEAFRPLRIFLDENLRLLRNTNLENYKMMRPKISWWIDTDWHGMFNNLPDEFYDIKNELIVQLVNLGVAIQKKYRNDCRQMSEQLVTLEDTPENLRGTIVSNHSVYTGSSNSSNFRGYWWVVWIIIMVIRALASGGCEHTTNEYKAPQTQMNIYQTESLTRQVKDSGKVSIDSSTLQNLHRQELH</sequence>
<dbReference type="EMBL" id="FQUU01000010">
    <property type="protein sequence ID" value="SHF39690.1"/>
    <property type="molecule type" value="Genomic_DNA"/>
</dbReference>
<dbReference type="OrthoDB" id="679319at2"/>
<organism evidence="1 2">
    <name type="scientific">Flavisolibacter ginsengisoli DSM 18119</name>
    <dbReference type="NCBI Taxonomy" id="1121884"/>
    <lineage>
        <taxon>Bacteria</taxon>
        <taxon>Pseudomonadati</taxon>
        <taxon>Bacteroidota</taxon>
        <taxon>Chitinophagia</taxon>
        <taxon>Chitinophagales</taxon>
        <taxon>Chitinophagaceae</taxon>
        <taxon>Flavisolibacter</taxon>
    </lineage>
</organism>
<dbReference type="Proteomes" id="UP000184048">
    <property type="component" value="Unassembled WGS sequence"/>
</dbReference>
<gene>
    <name evidence="1" type="ORF">SAMN02745131_02502</name>
</gene>
<proteinExistence type="predicted"/>
<name>A0A1M5BB62_9BACT</name>
<dbReference type="AlphaFoldDB" id="A0A1M5BB62"/>
<protein>
    <submittedName>
        <fullName evidence="1">Uncharacterized protein</fullName>
    </submittedName>
</protein>
<keyword evidence="2" id="KW-1185">Reference proteome</keyword>
<accession>A0A1M5BB62</accession>
<dbReference type="RefSeq" id="WP_072835678.1">
    <property type="nucleotide sequence ID" value="NZ_FQUU01000010.1"/>
</dbReference>
<evidence type="ECO:0000313" key="1">
    <source>
        <dbReference type="EMBL" id="SHF39690.1"/>
    </source>
</evidence>
<evidence type="ECO:0000313" key="2">
    <source>
        <dbReference type="Proteomes" id="UP000184048"/>
    </source>
</evidence>
<dbReference type="STRING" id="1121884.SAMN02745131_02502"/>